<dbReference type="InterPro" id="IPR029063">
    <property type="entry name" value="SAM-dependent_MTases_sf"/>
</dbReference>
<dbReference type="RefSeq" id="WP_213237938.1">
    <property type="nucleotide sequence ID" value="NZ_JAHBCL010000030.1"/>
</dbReference>
<sequence length="202" mass="23455">MKKVFRHAPLYQFLYYCDLEKTVETPTILDCGAGGATPPLTLFHSHGYQTYGIEFNLKQIEKANAFAGDLSLNIMQGDMRKLRFNDNSFDFVYSYNSIFHMKKTDIAQSLSEMKRVLKPGGLIFVNFLSTDDFRCGEGTDLGSHQYEQMEDAPVIHAYFEYDEADQYLGDMTFVLKERRIIERIFEGERIRQGFIDYIARKN</sequence>
<dbReference type="InterPro" id="IPR013216">
    <property type="entry name" value="Methyltransf_11"/>
</dbReference>
<name>A0ABS5PU35_9FIRM</name>
<dbReference type="GO" id="GO:0032259">
    <property type="term" value="P:methylation"/>
    <property type="evidence" value="ECO:0007669"/>
    <property type="project" value="UniProtKB-KW"/>
</dbReference>
<dbReference type="SUPFAM" id="SSF53335">
    <property type="entry name" value="S-adenosyl-L-methionine-dependent methyltransferases"/>
    <property type="match status" value="1"/>
</dbReference>
<keyword evidence="4" id="KW-1185">Reference proteome</keyword>
<dbReference type="Proteomes" id="UP000746471">
    <property type="component" value="Unassembled WGS sequence"/>
</dbReference>
<protein>
    <submittedName>
        <fullName evidence="3">Class I SAM-dependent methyltransferase</fullName>
    </submittedName>
</protein>
<keyword evidence="1" id="KW-0808">Transferase</keyword>
<dbReference type="EMBL" id="JAHBCL010000030">
    <property type="protein sequence ID" value="MBS7528076.1"/>
    <property type="molecule type" value="Genomic_DNA"/>
</dbReference>
<dbReference type="InterPro" id="IPR050447">
    <property type="entry name" value="Erg6_SMT_methyltransf"/>
</dbReference>
<dbReference type="CDD" id="cd02440">
    <property type="entry name" value="AdoMet_MTases"/>
    <property type="match status" value="1"/>
</dbReference>
<dbReference type="PANTHER" id="PTHR44068">
    <property type="entry name" value="ZGC:194242"/>
    <property type="match status" value="1"/>
</dbReference>
<organism evidence="3 4">
    <name type="scientific">Fusibacter paucivorans</name>
    <dbReference type="NCBI Taxonomy" id="76009"/>
    <lineage>
        <taxon>Bacteria</taxon>
        <taxon>Bacillati</taxon>
        <taxon>Bacillota</taxon>
        <taxon>Clostridia</taxon>
        <taxon>Eubacteriales</taxon>
        <taxon>Eubacteriales Family XII. Incertae Sedis</taxon>
        <taxon>Fusibacter</taxon>
    </lineage>
</organism>
<keyword evidence="3" id="KW-0489">Methyltransferase</keyword>
<evidence type="ECO:0000313" key="3">
    <source>
        <dbReference type="EMBL" id="MBS7528076.1"/>
    </source>
</evidence>
<dbReference type="Gene3D" id="3.40.50.150">
    <property type="entry name" value="Vaccinia Virus protein VP39"/>
    <property type="match status" value="1"/>
</dbReference>
<gene>
    <name evidence="3" type="ORF">KHM83_15425</name>
</gene>
<dbReference type="Pfam" id="PF08241">
    <property type="entry name" value="Methyltransf_11"/>
    <property type="match status" value="1"/>
</dbReference>
<dbReference type="GO" id="GO:0008168">
    <property type="term" value="F:methyltransferase activity"/>
    <property type="evidence" value="ECO:0007669"/>
    <property type="project" value="UniProtKB-KW"/>
</dbReference>
<feature type="domain" description="Methyltransferase type 11" evidence="2">
    <location>
        <begin position="30"/>
        <end position="124"/>
    </location>
</feature>
<evidence type="ECO:0000259" key="2">
    <source>
        <dbReference type="Pfam" id="PF08241"/>
    </source>
</evidence>
<reference evidence="3 4" key="1">
    <citation type="submission" date="2021-05" db="EMBL/GenBank/DDBJ databases">
        <title>Fusibacter ferrireducens sp. nov., an anaerobic, sulfur- and Fe-reducing bacterium isolated from the mangrove sediment.</title>
        <authorList>
            <person name="Qiu D."/>
        </authorList>
    </citation>
    <scope>NUCLEOTIDE SEQUENCE [LARGE SCALE GENOMIC DNA]</scope>
    <source>
        <strain evidence="3 4">DSM 12116</strain>
    </source>
</reference>
<evidence type="ECO:0000256" key="1">
    <source>
        <dbReference type="ARBA" id="ARBA00022679"/>
    </source>
</evidence>
<proteinExistence type="predicted"/>
<evidence type="ECO:0000313" key="4">
    <source>
        <dbReference type="Proteomes" id="UP000746471"/>
    </source>
</evidence>
<dbReference type="PANTHER" id="PTHR44068:SF11">
    <property type="entry name" value="GERANYL DIPHOSPHATE 2-C-METHYLTRANSFERASE"/>
    <property type="match status" value="1"/>
</dbReference>
<accession>A0ABS5PU35</accession>
<comment type="caution">
    <text evidence="3">The sequence shown here is derived from an EMBL/GenBank/DDBJ whole genome shotgun (WGS) entry which is preliminary data.</text>
</comment>